<keyword evidence="1" id="KW-0472">Membrane</keyword>
<feature type="transmembrane region" description="Helical" evidence="1">
    <location>
        <begin position="117"/>
        <end position="141"/>
    </location>
</feature>
<dbReference type="EMBL" id="CP021417">
    <property type="protein sequence ID" value="ARU45753.1"/>
    <property type="molecule type" value="Genomic_DNA"/>
</dbReference>
<feature type="transmembrane region" description="Helical" evidence="1">
    <location>
        <begin position="20"/>
        <end position="40"/>
    </location>
</feature>
<feature type="transmembrane region" description="Helical" evidence="1">
    <location>
        <begin position="231"/>
        <end position="253"/>
    </location>
</feature>
<evidence type="ECO:0000256" key="1">
    <source>
        <dbReference type="SAM" id="Phobius"/>
    </source>
</evidence>
<dbReference type="GeneID" id="75007375"/>
<feature type="transmembrane region" description="Helical" evidence="1">
    <location>
        <begin position="184"/>
        <end position="204"/>
    </location>
</feature>
<sequence length="259" mass="28159">MNTSSFYLIWCYQAIWLLRSYGTWIIAGVFAVLALTQGLFTQYTPHIIKFLAGPEVTALLDSIPEPSWQQAYAGWIKHLTQILTIVLVAMNAFSCSALTGNGDIPFIFPGSVRRSHYLISSAFTSWLFTLFLAVFSAALTWAGTVPLFPDANLAPIMLASLVWAVQIILIHGIQIVAATLKQGVGAPLGAGFAAYLLIMVSAIFTQQGNETPLGLTSLINNLAQNTLQIPWAWPLTSSTVLIIALLAASTQIFNRVELN</sequence>
<keyword evidence="1" id="KW-0812">Transmembrane</keyword>
<keyword evidence="1" id="KW-1133">Transmembrane helix</keyword>
<reference evidence="2 3" key="2">
    <citation type="journal article" date="2020" name="Antonie Van Leeuwenhoek">
        <title>Phylogenomic characterisation of a novel corynebacterial species pathogenic to animals.</title>
        <authorList>
            <person name="Moller J."/>
            <person name="Musella L."/>
            <person name="Melnikov V."/>
            <person name="Geissdorfer W."/>
            <person name="Burkovski A."/>
            <person name="Sangal V."/>
        </authorList>
    </citation>
    <scope>NUCLEOTIDE SEQUENCE [LARGE SCALE GENOMIC DNA]</scope>
    <source>
        <strain evidence="2 3">PO100/5</strain>
    </source>
</reference>
<keyword evidence="3" id="KW-1185">Reference proteome</keyword>
<evidence type="ECO:0000313" key="3">
    <source>
        <dbReference type="Proteomes" id="UP000195652"/>
    </source>
</evidence>
<dbReference type="AlphaFoldDB" id="A0A7U5HL30"/>
<dbReference type="RefSeq" id="WP_087453592.1">
    <property type="nucleotide sequence ID" value="NZ_CP021417.2"/>
</dbReference>
<reference evidence="2 3" key="3">
    <citation type="journal article" date="2020" name="Int. J. Syst. Evol. Microbiol.">
        <title>Corynebacterium silvaticum sp. nov., a unique group of NTTB corynebacteria in wild boar and roe deer.</title>
        <authorList>
            <person name="Dangel A."/>
            <person name="Berger A."/>
            <person name="Rau J."/>
            <person name="Eisenberg T."/>
            <person name="Kampfer P."/>
            <person name="Margos G."/>
            <person name="Contzen M."/>
            <person name="Busse H.J."/>
            <person name="Konrad R."/>
            <person name="Peters M."/>
            <person name="Sting R."/>
            <person name="Sing A."/>
        </authorList>
    </citation>
    <scope>NUCLEOTIDE SEQUENCE [LARGE SCALE GENOMIC DNA]</scope>
    <source>
        <strain evidence="2 3">PO100/5</strain>
    </source>
</reference>
<protein>
    <submittedName>
        <fullName evidence="2">ABC transporter permease</fullName>
    </submittedName>
</protein>
<evidence type="ECO:0000313" key="2">
    <source>
        <dbReference type="EMBL" id="ARU45753.1"/>
    </source>
</evidence>
<accession>A0A7U5HL30</accession>
<dbReference type="Proteomes" id="UP000195652">
    <property type="component" value="Chromosome"/>
</dbReference>
<dbReference type="KEGG" id="csil:CBE74_03700"/>
<feature type="transmembrane region" description="Helical" evidence="1">
    <location>
        <begin position="153"/>
        <end position="177"/>
    </location>
</feature>
<gene>
    <name evidence="2" type="ORF">CBE74_03700</name>
</gene>
<reference evidence="2 3" key="4">
    <citation type="journal article" date="2020" name="PLoS ONE">
        <title>Taxonomic classification of strain PO100/5 shows a broader geographic distribution and genetic markers of the recently described Corynebacterium silvaticum.</title>
        <authorList>
            <person name="Viana M.V.C."/>
            <person name="Profeta R."/>
            <person name="da Silva A.L."/>
            <person name="Hurtado R."/>
            <person name="Cerqueira J.C."/>
            <person name="Ribeiro B.F.S."/>
            <person name="Almeida M.O."/>
            <person name="Morais-Rodrigues F."/>
            <person name="Soares S.C."/>
            <person name="Oliveira M."/>
            <person name="Tavares L."/>
            <person name="Figueiredo H."/>
            <person name="Wattam A.R."/>
            <person name="Barh D."/>
            <person name="Ghosh P."/>
            <person name="Silva A."/>
            <person name="Azevedo V."/>
        </authorList>
    </citation>
    <scope>NUCLEOTIDE SEQUENCE [LARGE SCALE GENOMIC DNA]</scope>
    <source>
        <strain evidence="2 3">PO100/5</strain>
    </source>
</reference>
<reference evidence="2 3" key="1">
    <citation type="journal article" date="2014" name="BMC Vet. Res.">
        <title>First report of Corynebacterium pseudotuberculosis from caseous lymphadenitis lesions in Black Alentejano pig (Sus scrofa domesticus).</title>
        <authorList>
            <person name="Oliveira M."/>
            <person name="Barroco C."/>
            <person name="Mottola C."/>
            <person name="Santos R."/>
            <person name="Lemsaddek A."/>
            <person name="Tavares L."/>
            <person name="Semedo-Lemsaddek T."/>
        </authorList>
    </citation>
    <scope>NUCLEOTIDE SEQUENCE [LARGE SCALE GENOMIC DNA]</scope>
    <source>
        <strain evidence="2 3">PO100/5</strain>
    </source>
</reference>
<name>A0A7U5HL30_9CORY</name>
<proteinExistence type="predicted"/>
<organism evidence="2 3">
    <name type="scientific">Corynebacterium silvaticum</name>
    <dbReference type="NCBI Taxonomy" id="2320431"/>
    <lineage>
        <taxon>Bacteria</taxon>
        <taxon>Bacillati</taxon>
        <taxon>Actinomycetota</taxon>
        <taxon>Actinomycetes</taxon>
        <taxon>Mycobacteriales</taxon>
        <taxon>Corynebacteriaceae</taxon>
        <taxon>Corynebacterium</taxon>
    </lineage>
</organism>